<dbReference type="eggNOG" id="COG0318">
    <property type="taxonomic scope" value="Bacteria"/>
</dbReference>
<dbReference type="PANTHER" id="PTHR43767">
    <property type="entry name" value="LONG-CHAIN-FATTY-ACID--COA LIGASE"/>
    <property type="match status" value="1"/>
</dbReference>
<dbReference type="STRING" id="996637.SGM_5405"/>
<feature type="compositionally biased region" description="Gly residues" evidence="1">
    <location>
        <begin position="147"/>
        <end position="156"/>
    </location>
</feature>
<protein>
    <submittedName>
        <fullName evidence="3">Putative AMP-ligase</fullName>
    </submittedName>
</protein>
<dbReference type="InterPro" id="IPR050237">
    <property type="entry name" value="ATP-dep_AMP-bd_enzyme"/>
</dbReference>
<dbReference type="EMBL" id="AEYX01000043">
    <property type="protein sequence ID" value="EGG44590.1"/>
    <property type="molecule type" value="Genomic_DNA"/>
</dbReference>
<organism evidence="3 4">
    <name type="scientific">Streptomyces griseoaurantiacus M045</name>
    <dbReference type="NCBI Taxonomy" id="996637"/>
    <lineage>
        <taxon>Bacteria</taxon>
        <taxon>Bacillati</taxon>
        <taxon>Actinomycetota</taxon>
        <taxon>Actinomycetes</taxon>
        <taxon>Kitasatosporales</taxon>
        <taxon>Streptomycetaceae</taxon>
        <taxon>Streptomyces</taxon>
        <taxon>Streptomyces aurantiacus group</taxon>
    </lineage>
</organism>
<evidence type="ECO:0000313" key="3">
    <source>
        <dbReference type="EMBL" id="EGG44590.1"/>
    </source>
</evidence>
<gene>
    <name evidence="3" type="ORF">SGM_5405</name>
</gene>
<reference evidence="3 4" key="1">
    <citation type="journal article" date="2011" name="J. Bacteriol.">
        <title>Draft genome sequence of the marine bacterium Streptomyces griseoaurantiacus M045, which produces novel manumycin-type antibiotics with a pABA core component.</title>
        <authorList>
            <person name="Li F."/>
            <person name="Jiang P."/>
            <person name="Zheng H."/>
            <person name="Wang S."/>
            <person name="Zhao G."/>
            <person name="Qin S."/>
            <person name="Liu Z."/>
        </authorList>
    </citation>
    <scope>NUCLEOTIDE SEQUENCE [LARGE SCALE GENOMIC DNA]</scope>
    <source>
        <strain evidence="3 4">M045</strain>
    </source>
</reference>
<dbReference type="Gene3D" id="3.30.300.30">
    <property type="match status" value="1"/>
</dbReference>
<dbReference type="AlphaFoldDB" id="F3NPS0"/>
<name>F3NPS0_9ACTN</name>
<dbReference type="PROSITE" id="PS00455">
    <property type="entry name" value="AMP_BINDING"/>
    <property type="match status" value="1"/>
</dbReference>
<dbReference type="Gene3D" id="3.40.50.12780">
    <property type="entry name" value="N-terminal domain of ligase-like"/>
    <property type="match status" value="1"/>
</dbReference>
<dbReference type="SUPFAM" id="SSF56801">
    <property type="entry name" value="Acetyl-CoA synthetase-like"/>
    <property type="match status" value="1"/>
</dbReference>
<dbReference type="Pfam" id="PF00501">
    <property type="entry name" value="AMP-binding"/>
    <property type="match status" value="1"/>
</dbReference>
<dbReference type="GO" id="GO:0016878">
    <property type="term" value="F:acid-thiol ligase activity"/>
    <property type="evidence" value="ECO:0007669"/>
    <property type="project" value="UniProtKB-ARBA"/>
</dbReference>
<evidence type="ECO:0000313" key="4">
    <source>
        <dbReference type="Proteomes" id="UP000003022"/>
    </source>
</evidence>
<dbReference type="PANTHER" id="PTHR43767:SF1">
    <property type="entry name" value="NONRIBOSOMAL PEPTIDE SYNTHASE PES1 (EUROFUNG)-RELATED"/>
    <property type="match status" value="1"/>
</dbReference>
<accession>F3NPS0</accession>
<dbReference type="InterPro" id="IPR042099">
    <property type="entry name" value="ANL_N_sf"/>
</dbReference>
<feature type="domain" description="AMP-dependent synthetase/ligase" evidence="2">
    <location>
        <begin position="9"/>
        <end position="410"/>
    </location>
</feature>
<dbReference type="InterPro" id="IPR020845">
    <property type="entry name" value="AMP-binding_CS"/>
</dbReference>
<evidence type="ECO:0000259" key="2">
    <source>
        <dbReference type="Pfam" id="PF00501"/>
    </source>
</evidence>
<proteinExistence type="predicted"/>
<dbReference type="Proteomes" id="UP000003022">
    <property type="component" value="Unassembled WGS sequence"/>
</dbReference>
<sequence>MTLPVPGFAAHLADRPEDIALVRCRRGTSRTTTRGELVRDAHALAERLHEAGVRPGHKAVVMTRDAHDLTALAYALGVLGAVPVLIEPRAEVGRCLEDVAPDVFIGEPLAHLGRRVLGWGRTHVRVPLVTRAAPRALGERLTVPGQRNGGPAGRPGGADPSDPPPPSDLSPPSLLSPPSSLSPPEALSLRPEDPEGDPLAMIAFTSGSTGRPKGAEYRHSTLAGQIAALRTLLDPRPEDVLLAGFLPIALLGPLLGPATVVPAVNHLAPARTRPEEILGPILRHRVTTVLASPAVLGLLAGHCARHSLTLPTVRQILSFGAPLRTGLADALRAAVPAEAEILSVYGATECLPVSACGDHALRAARAEPPAGQAGTCLGRPLPGVHARILDADTTGLGEIAVAGPTVSPAYHARPEADAATKSVTDHGVLHRTGDLGRLDEEGRLWFLGRKAHLVTGTGFTLPTEDIEAAADTAPGVRRTALVGAGPAVCQLPVLCVEVEPSASRPEALAAVRAVLAEHPEGHRVGAVLPHRRFPVDPRHNSKIDRMRLAGWATRRLRGRLR</sequence>
<feature type="region of interest" description="Disordered" evidence="1">
    <location>
        <begin position="137"/>
        <end position="215"/>
    </location>
</feature>
<dbReference type="InterPro" id="IPR045851">
    <property type="entry name" value="AMP-bd_C_sf"/>
</dbReference>
<dbReference type="RefSeq" id="WP_006143264.1">
    <property type="nucleotide sequence ID" value="NZ_AEYX01000043.1"/>
</dbReference>
<keyword evidence="4" id="KW-1185">Reference proteome</keyword>
<dbReference type="InterPro" id="IPR000873">
    <property type="entry name" value="AMP-dep_synth/lig_dom"/>
</dbReference>
<feature type="compositionally biased region" description="Low complexity" evidence="1">
    <location>
        <begin position="170"/>
        <end position="189"/>
    </location>
</feature>
<comment type="caution">
    <text evidence="3">The sequence shown here is derived from an EMBL/GenBank/DDBJ whole genome shotgun (WGS) entry which is preliminary data.</text>
</comment>
<keyword evidence="3" id="KW-0436">Ligase</keyword>
<evidence type="ECO:0000256" key="1">
    <source>
        <dbReference type="SAM" id="MobiDB-lite"/>
    </source>
</evidence>